<feature type="region of interest" description="Disordered" evidence="1">
    <location>
        <begin position="56"/>
        <end position="124"/>
    </location>
</feature>
<feature type="compositionally biased region" description="Polar residues" evidence="1">
    <location>
        <begin position="240"/>
        <end position="252"/>
    </location>
</feature>
<evidence type="ECO:0000313" key="3">
    <source>
        <dbReference type="Proteomes" id="UP000799778"/>
    </source>
</evidence>
<feature type="compositionally biased region" description="Basic and acidic residues" evidence="1">
    <location>
        <begin position="207"/>
        <end position="233"/>
    </location>
</feature>
<reference evidence="2" key="1">
    <citation type="journal article" date="2020" name="Stud. Mycol.">
        <title>101 Dothideomycetes genomes: a test case for predicting lifestyles and emergence of pathogens.</title>
        <authorList>
            <person name="Haridas S."/>
            <person name="Albert R."/>
            <person name="Binder M."/>
            <person name="Bloem J."/>
            <person name="Labutti K."/>
            <person name="Salamov A."/>
            <person name="Andreopoulos B."/>
            <person name="Baker S."/>
            <person name="Barry K."/>
            <person name="Bills G."/>
            <person name="Bluhm B."/>
            <person name="Cannon C."/>
            <person name="Castanera R."/>
            <person name="Culley D."/>
            <person name="Daum C."/>
            <person name="Ezra D."/>
            <person name="Gonzalez J."/>
            <person name="Henrissat B."/>
            <person name="Kuo A."/>
            <person name="Liang C."/>
            <person name="Lipzen A."/>
            <person name="Lutzoni F."/>
            <person name="Magnuson J."/>
            <person name="Mondo S."/>
            <person name="Nolan M."/>
            <person name="Ohm R."/>
            <person name="Pangilinan J."/>
            <person name="Park H.-J."/>
            <person name="Ramirez L."/>
            <person name="Alfaro M."/>
            <person name="Sun H."/>
            <person name="Tritt A."/>
            <person name="Yoshinaga Y."/>
            <person name="Zwiers L.-H."/>
            <person name="Turgeon B."/>
            <person name="Goodwin S."/>
            <person name="Spatafora J."/>
            <person name="Crous P."/>
            <person name="Grigoriev I."/>
        </authorList>
    </citation>
    <scope>NUCLEOTIDE SEQUENCE</scope>
    <source>
        <strain evidence="2">CBS 175.79</strain>
    </source>
</reference>
<name>A0A6A5Y0S7_9PLEO</name>
<feature type="compositionally biased region" description="Polar residues" evidence="1">
    <location>
        <begin position="106"/>
        <end position="119"/>
    </location>
</feature>
<gene>
    <name evidence="2" type="ORF">BU24DRAFT_99075</name>
</gene>
<feature type="compositionally biased region" description="Polar residues" evidence="1">
    <location>
        <begin position="69"/>
        <end position="86"/>
    </location>
</feature>
<feature type="compositionally biased region" description="Basic and acidic residues" evidence="1">
    <location>
        <begin position="186"/>
        <end position="195"/>
    </location>
</feature>
<evidence type="ECO:0000256" key="1">
    <source>
        <dbReference type="SAM" id="MobiDB-lite"/>
    </source>
</evidence>
<accession>A0A6A5Y0S7</accession>
<feature type="region of interest" description="Disordered" evidence="1">
    <location>
        <begin position="165"/>
        <end position="252"/>
    </location>
</feature>
<dbReference type="AlphaFoldDB" id="A0A6A5Y0S7"/>
<dbReference type="EMBL" id="ML978067">
    <property type="protein sequence ID" value="KAF2018531.1"/>
    <property type="molecule type" value="Genomic_DNA"/>
</dbReference>
<evidence type="ECO:0000313" key="2">
    <source>
        <dbReference type="EMBL" id="KAF2018531.1"/>
    </source>
</evidence>
<organism evidence="2 3">
    <name type="scientific">Aaosphaeria arxii CBS 175.79</name>
    <dbReference type="NCBI Taxonomy" id="1450172"/>
    <lineage>
        <taxon>Eukaryota</taxon>
        <taxon>Fungi</taxon>
        <taxon>Dikarya</taxon>
        <taxon>Ascomycota</taxon>
        <taxon>Pezizomycotina</taxon>
        <taxon>Dothideomycetes</taxon>
        <taxon>Pleosporomycetidae</taxon>
        <taxon>Pleosporales</taxon>
        <taxon>Pleosporales incertae sedis</taxon>
        <taxon>Aaosphaeria</taxon>
    </lineage>
</organism>
<protein>
    <submittedName>
        <fullName evidence="2">Uncharacterized protein</fullName>
    </submittedName>
</protein>
<sequence length="425" mass="46810">MDLVPVIEHTKDVLANYVVCQHVSKVQQLRTCTLETPNARKDKVQVEAQDLGISGNFGQRISMPESPRPLSNTSSTVPSIHTTDNADSIKKASHKISPPEMPKPGSITSDNTPTASLNTAPPDFSGESYYTNGPSNFKVWYCPACSEGPLGSWQNVCPFCDQSPRSRLPDTKPTTIAAGSPQTSKNKGDTEEPRKSNTSNQGVPRGSEQKIQESNHQIDKQTHPKQRQKDRQHTPPIDSLENSNKTVDITSQGLVTDTQVPSTTCMDSDPGDLLINMCDLCSLPYDQCIHSLTTTSGASNFEYDTFPEHPFPRGPHSLEDPLLSIFSLRQQTTMEPPTVQAHVEDTYTLRDGLLVSHELDVYSPGDRALGTNSRTTPTSQRIQAPLPGGFPCTAEGCKRIFERICDLKYVFSYLLSLPQIQNIRN</sequence>
<dbReference type="Proteomes" id="UP000799778">
    <property type="component" value="Unassembled WGS sequence"/>
</dbReference>
<dbReference type="OrthoDB" id="8922241at2759"/>
<dbReference type="RefSeq" id="XP_033386870.1">
    <property type="nucleotide sequence ID" value="XM_033534870.1"/>
</dbReference>
<proteinExistence type="predicted"/>
<dbReference type="GeneID" id="54292267"/>
<keyword evidence="3" id="KW-1185">Reference proteome</keyword>